<sequence>MSSSGYPSNWRRQSLPAHRNRDPPVSPPSSKPFVSYLIPEHSASLESSLPPDRRLNEGLSDDCSKALEVPTLGDLDDEDPEIEDCQLIGSYNWTKRPNPTIIVPGSPPEWTNRPLPFNVQPDMGIQQIDQNSYRMPSANLLPLVVAVNQKYKDEGVSFPWGTMDFVTDRNGLRKLLRWTLGGQVKDFRIDTQLAGSKTVLLNRWERRTREQFSGRTYGLNFEKASTTPATGCNETSGHHRIVRYDFNGLKMVVRFEVDACMPPPRKPRPSKSEPSVDSLIDSIGNMSLTTTAAPFSSSTMPALNIINGGSYVPQASIIELVTCSEYRKESYNWKEAYGQLFLSQTAHHIMAIHYRGRFTSLEKRKLSSQDLQKVHDEMKPDLKKLRKVLEIIQRTVIEHGSNGRLSFVCSDGKLSVYQRKSQTACLPDEAMSCFELNRV</sequence>
<dbReference type="PANTHER" id="PTHR35179:SF2">
    <property type="entry name" value="START DOMAIN-CONTAINING PROTEIN"/>
    <property type="match status" value="1"/>
</dbReference>
<evidence type="ECO:0008006" key="4">
    <source>
        <dbReference type="Google" id="ProtNLM"/>
    </source>
</evidence>
<keyword evidence="3" id="KW-1185">Reference proteome</keyword>
<dbReference type="EMBL" id="MU151066">
    <property type="protein sequence ID" value="KAF9452960.1"/>
    <property type="molecule type" value="Genomic_DNA"/>
</dbReference>
<proteinExistence type="predicted"/>
<gene>
    <name evidence="2" type="ORF">P691DRAFT_802815</name>
</gene>
<dbReference type="AlphaFoldDB" id="A0A9P5XNU2"/>
<protein>
    <recommendedName>
        <fullName evidence="4">Geranylgeranyl pyrophosphate synthetase</fullName>
    </recommendedName>
</protein>
<evidence type="ECO:0000313" key="2">
    <source>
        <dbReference type="EMBL" id="KAF9452960.1"/>
    </source>
</evidence>
<accession>A0A9P5XNU2</accession>
<dbReference type="Proteomes" id="UP000807342">
    <property type="component" value="Unassembled WGS sequence"/>
</dbReference>
<reference evidence="2" key="1">
    <citation type="submission" date="2020-11" db="EMBL/GenBank/DDBJ databases">
        <authorList>
            <consortium name="DOE Joint Genome Institute"/>
            <person name="Ahrendt S."/>
            <person name="Riley R."/>
            <person name="Andreopoulos W."/>
            <person name="Labutti K."/>
            <person name="Pangilinan J."/>
            <person name="Ruiz-Duenas F.J."/>
            <person name="Barrasa J.M."/>
            <person name="Sanchez-Garcia M."/>
            <person name="Camarero S."/>
            <person name="Miyauchi S."/>
            <person name="Serrano A."/>
            <person name="Linde D."/>
            <person name="Babiker R."/>
            <person name="Drula E."/>
            <person name="Ayuso-Fernandez I."/>
            <person name="Pacheco R."/>
            <person name="Padilla G."/>
            <person name="Ferreira P."/>
            <person name="Barriuso J."/>
            <person name="Kellner H."/>
            <person name="Castanera R."/>
            <person name="Alfaro M."/>
            <person name="Ramirez L."/>
            <person name="Pisabarro A.G."/>
            <person name="Kuo A."/>
            <person name="Tritt A."/>
            <person name="Lipzen A."/>
            <person name="He G."/>
            <person name="Yan M."/>
            <person name="Ng V."/>
            <person name="Cullen D."/>
            <person name="Martin F."/>
            <person name="Rosso M.-N."/>
            <person name="Henrissat B."/>
            <person name="Hibbett D."/>
            <person name="Martinez A.T."/>
            <person name="Grigoriev I.V."/>
        </authorList>
    </citation>
    <scope>NUCLEOTIDE SEQUENCE</scope>
    <source>
        <strain evidence="2">MF-IS2</strain>
    </source>
</reference>
<feature type="compositionally biased region" description="Polar residues" evidence="1">
    <location>
        <begin position="1"/>
        <end position="12"/>
    </location>
</feature>
<dbReference type="OrthoDB" id="420564at2759"/>
<organism evidence="2 3">
    <name type="scientific">Macrolepiota fuliginosa MF-IS2</name>
    <dbReference type="NCBI Taxonomy" id="1400762"/>
    <lineage>
        <taxon>Eukaryota</taxon>
        <taxon>Fungi</taxon>
        <taxon>Dikarya</taxon>
        <taxon>Basidiomycota</taxon>
        <taxon>Agaricomycotina</taxon>
        <taxon>Agaricomycetes</taxon>
        <taxon>Agaricomycetidae</taxon>
        <taxon>Agaricales</taxon>
        <taxon>Agaricineae</taxon>
        <taxon>Agaricaceae</taxon>
        <taxon>Macrolepiota</taxon>
    </lineage>
</organism>
<evidence type="ECO:0000313" key="3">
    <source>
        <dbReference type="Proteomes" id="UP000807342"/>
    </source>
</evidence>
<evidence type="ECO:0000256" key="1">
    <source>
        <dbReference type="SAM" id="MobiDB-lite"/>
    </source>
</evidence>
<dbReference type="PANTHER" id="PTHR35179">
    <property type="entry name" value="PROTEIN CBG02620"/>
    <property type="match status" value="1"/>
</dbReference>
<name>A0A9P5XNU2_9AGAR</name>
<feature type="region of interest" description="Disordered" evidence="1">
    <location>
        <begin position="1"/>
        <end position="34"/>
    </location>
</feature>
<comment type="caution">
    <text evidence="2">The sequence shown here is derived from an EMBL/GenBank/DDBJ whole genome shotgun (WGS) entry which is preliminary data.</text>
</comment>